<dbReference type="GO" id="GO:0004519">
    <property type="term" value="F:endonuclease activity"/>
    <property type="evidence" value="ECO:0007669"/>
    <property type="project" value="UniProtKB-KW"/>
</dbReference>
<keyword evidence="1" id="KW-0255">Endonuclease</keyword>
<name>A0ABW8VRN7_9BACI</name>
<keyword evidence="1" id="KW-0378">Hydrolase</keyword>
<reference evidence="1 2" key="1">
    <citation type="submission" date="2024-12" db="EMBL/GenBank/DDBJ databases">
        <authorList>
            <person name="Li X."/>
            <person name="Zhang D."/>
        </authorList>
    </citation>
    <scope>NUCLEOTIDE SEQUENCE [LARGE SCALE GENOMIC DNA]</scope>
    <source>
        <strain evidence="1 2">JCM19602</strain>
    </source>
</reference>
<dbReference type="RefSeq" id="WP_411159939.1">
    <property type="nucleotide sequence ID" value="NZ_JBJOSA010000012.1"/>
</dbReference>
<proteinExistence type="predicted"/>
<evidence type="ECO:0000313" key="1">
    <source>
        <dbReference type="EMBL" id="MFL8937948.1"/>
    </source>
</evidence>
<dbReference type="EMBL" id="JBJOSA010000012">
    <property type="protein sequence ID" value="MFL8937948.1"/>
    <property type="molecule type" value="Genomic_DNA"/>
</dbReference>
<evidence type="ECO:0000313" key="2">
    <source>
        <dbReference type="Proteomes" id="UP001628668"/>
    </source>
</evidence>
<protein>
    <submittedName>
        <fullName evidence="1">Restriction endonuclease</fullName>
    </submittedName>
</protein>
<comment type="caution">
    <text evidence="1">The sequence shown here is derived from an EMBL/GenBank/DDBJ whole genome shotgun (WGS) entry which is preliminary data.</text>
</comment>
<gene>
    <name evidence="1" type="ORF">ACKA06_14235</name>
</gene>
<sequence>MNRGYAGFYKGHYLRSSYEYAYAIYLDYHSIHWGYEESTYRIGNRTYKPDFFLYNQNQKLIKIVEIKSRNTKAKAEARKALALIQKCYQIDCELLSYEELLNLYKTLPFTLNSVITRWLNDENTTINKSASGKLNAHFNMKHSEEAKRKIGEHTKRRWASDSITRSRMREGLKRGGVKKGYIRIPREKRECRVCSKGIEVLVTSTQRFCSRACSGKVAIKNATKRYVEKRSYIHECIKDYIIQWSLANKDIVLNTPLNKISPAISALVENIHNQFGVKDLRVISKAVFGEDRGRKELIRFMKKVCNEKVC</sequence>
<dbReference type="Proteomes" id="UP001628668">
    <property type="component" value="Unassembled WGS sequence"/>
</dbReference>
<dbReference type="Gene3D" id="3.40.91.30">
    <property type="match status" value="1"/>
</dbReference>
<accession>A0ABW8VRN7</accession>
<organism evidence="1 2">
    <name type="scientific">Rossellomorea oryzaecorticis</name>
    <dbReference type="NCBI Taxonomy" id="1396505"/>
    <lineage>
        <taxon>Bacteria</taxon>
        <taxon>Bacillati</taxon>
        <taxon>Bacillota</taxon>
        <taxon>Bacilli</taxon>
        <taxon>Bacillales</taxon>
        <taxon>Bacillaceae</taxon>
        <taxon>Rossellomorea</taxon>
    </lineage>
</organism>
<keyword evidence="2" id="KW-1185">Reference proteome</keyword>
<keyword evidence="1" id="KW-0540">Nuclease</keyword>